<comment type="caution">
    <text evidence="2">The sequence shown here is derived from an EMBL/GenBank/DDBJ whole genome shotgun (WGS) entry which is preliminary data.</text>
</comment>
<name>A0A9X1Z7F4_9PSED</name>
<dbReference type="AlphaFoldDB" id="A0A9X1Z7F4"/>
<evidence type="ECO:0000256" key="1">
    <source>
        <dbReference type="SAM" id="MobiDB-lite"/>
    </source>
</evidence>
<reference evidence="2 3" key="1">
    <citation type="journal article" date="2022" name="Int. J. Syst. Evol. Microbiol.">
        <title>Pseudomonas aegrilactucae sp. nov. and Pseudomonas morbosilactucae sp. nov., pathogens causing bacterial rot of lettuce in Japan.</title>
        <authorList>
            <person name="Sawada H."/>
            <person name="Fujikawa T."/>
            <person name="Satou M."/>
        </authorList>
    </citation>
    <scope>NUCLEOTIDE SEQUENCE [LARGE SCALE GENOMIC DNA]</scope>
    <source>
        <strain evidence="2 3">MAFF 302030</strain>
    </source>
</reference>
<sequence>MIYYNPASGGFLDTVIHGKNLPSGLIEVSNEQRAEIIAARANHQVVVCEGGVISFQDPPPPTLAELADQERTWRNAELVLGMRLRDRHRDQLEIKVQPTLSGDQFKELLLHMQALRDWPQSSAFPNPEQRPPSPPWLANSPQ</sequence>
<dbReference type="Proteomes" id="UP001155059">
    <property type="component" value="Unassembled WGS sequence"/>
</dbReference>
<dbReference type="EMBL" id="JALQCW010000094">
    <property type="protein sequence ID" value="MCK9801895.1"/>
    <property type="molecule type" value="Genomic_DNA"/>
</dbReference>
<organism evidence="2 3">
    <name type="scientific">Pseudomonas morbosilactucae</name>
    <dbReference type="NCBI Taxonomy" id="2938197"/>
    <lineage>
        <taxon>Bacteria</taxon>
        <taxon>Pseudomonadati</taxon>
        <taxon>Pseudomonadota</taxon>
        <taxon>Gammaproteobacteria</taxon>
        <taxon>Pseudomonadales</taxon>
        <taxon>Pseudomonadaceae</taxon>
        <taxon>Pseudomonas</taxon>
    </lineage>
</organism>
<dbReference type="RefSeq" id="WP_268267070.1">
    <property type="nucleotide sequence ID" value="NZ_JALQCW010000094.1"/>
</dbReference>
<proteinExistence type="predicted"/>
<accession>A0A9X1Z7F4</accession>
<feature type="region of interest" description="Disordered" evidence="1">
    <location>
        <begin position="119"/>
        <end position="142"/>
    </location>
</feature>
<reference evidence="2 3" key="2">
    <citation type="journal article" date="2023" name="Plant Pathol.">
        <title>Dismantling and reorganizing Pseudomonas marginalis sensu#lato.</title>
        <authorList>
            <person name="Sawada H."/>
            <person name="Fujikawa T."/>
            <person name="Satou M."/>
        </authorList>
    </citation>
    <scope>NUCLEOTIDE SEQUENCE [LARGE SCALE GENOMIC DNA]</scope>
    <source>
        <strain evidence="2 3">MAFF 302030</strain>
    </source>
</reference>
<gene>
    <name evidence="2" type="ORF">M1B34_30555</name>
</gene>
<evidence type="ECO:0000313" key="3">
    <source>
        <dbReference type="Proteomes" id="UP001155059"/>
    </source>
</evidence>
<evidence type="ECO:0000313" key="2">
    <source>
        <dbReference type="EMBL" id="MCK9801895.1"/>
    </source>
</evidence>
<protein>
    <submittedName>
        <fullName evidence="2">Phage tail protein</fullName>
    </submittedName>
</protein>